<protein>
    <submittedName>
        <fullName evidence="2">Uncharacterized protein</fullName>
    </submittedName>
</protein>
<feature type="region of interest" description="Disordered" evidence="1">
    <location>
        <begin position="34"/>
        <end position="81"/>
    </location>
</feature>
<sequence>MLAESLVPGPNFLTWASKPEAGDWTMKGVRRKKLMAKGRPGQKQSATPRIPESIRPEIRPEKGIKMAKMAEVSEKGSSKTQ</sequence>
<name>A0A0D0BUX8_9AGAM</name>
<reference evidence="3" key="2">
    <citation type="submission" date="2015-01" db="EMBL/GenBank/DDBJ databases">
        <title>Evolutionary Origins and Diversification of the Mycorrhizal Mutualists.</title>
        <authorList>
            <consortium name="DOE Joint Genome Institute"/>
            <consortium name="Mycorrhizal Genomics Consortium"/>
            <person name="Kohler A."/>
            <person name="Kuo A."/>
            <person name="Nagy L.G."/>
            <person name="Floudas D."/>
            <person name="Copeland A."/>
            <person name="Barry K.W."/>
            <person name="Cichocki N."/>
            <person name="Veneault-Fourrey C."/>
            <person name="LaButti K."/>
            <person name="Lindquist E.A."/>
            <person name="Lipzen A."/>
            <person name="Lundell T."/>
            <person name="Morin E."/>
            <person name="Murat C."/>
            <person name="Riley R."/>
            <person name="Ohm R."/>
            <person name="Sun H."/>
            <person name="Tunlid A."/>
            <person name="Henrissat B."/>
            <person name="Grigoriev I.V."/>
            <person name="Hibbett D.S."/>
            <person name="Martin F."/>
        </authorList>
    </citation>
    <scope>NUCLEOTIDE SEQUENCE [LARGE SCALE GENOMIC DNA]</scope>
    <source>
        <strain evidence="3">Ve08.2h10</strain>
    </source>
</reference>
<reference evidence="2 3" key="1">
    <citation type="submission" date="2014-04" db="EMBL/GenBank/DDBJ databases">
        <authorList>
            <consortium name="DOE Joint Genome Institute"/>
            <person name="Kuo A."/>
            <person name="Kohler A."/>
            <person name="Jargeat P."/>
            <person name="Nagy L.G."/>
            <person name="Floudas D."/>
            <person name="Copeland A."/>
            <person name="Barry K.W."/>
            <person name="Cichocki N."/>
            <person name="Veneault-Fourrey C."/>
            <person name="LaButti K."/>
            <person name="Lindquist E.A."/>
            <person name="Lipzen A."/>
            <person name="Lundell T."/>
            <person name="Morin E."/>
            <person name="Murat C."/>
            <person name="Sun H."/>
            <person name="Tunlid A."/>
            <person name="Henrissat B."/>
            <person name="Grigoriev I.V."/>
            <person name="Hibbett D.S."/>
            <person name="Martin F."/>
            <person name="Nordberg H.P."/>
            <person name="Cantor M.N."/>
            <person name="Hua S.X."/>
        </authorList>
    </citation>
    <scope>NUCLEOTIDE SEQUENCE [LARGE SCALE GENOMIC DNA]</scope>
    <source>
        <strain evidence="2 3">Ve08.2h10</strain>
    </source>
</reference>
<evidence type="ECO:0000313" key="3">
    <source>
        <dbReference type="Proteomes" id="UP000054538"/>
    </source>
</evidence>
<accession>A0A0D0BUX8</accession>
<evidence type="ECO:0000313" key="2">
    <source>
        <dbReference type="EMBL" id="KIK75232.1"/>
    </source>
</evidence>
<feature type="compositionally biased region" description="Basic and acidic residues" evidence="1">
    <location>
        <begin position="52"/>
        <end position="64"/>
    </location>
</feature>
<evidence type="ECO:0000256" key="1">
    <source>
        <dbReference type="SAM" id="MobiDB-lite"/>
    </source>
</evidence>
<feature type="compositionally biased region" description="Basic and acidic residues" evidence="1">
    <location>
        <begin position="71"/>
        <end position="81"/>
    </location>
</feature>
<gene>
    <name evidence="2" type="ORF">PAXRUDRAFT_19174</name>
</gene>
<keyword evidence="3" id="KW-1185">Reference proteome</keyword>
<dbReference type="HOGENOM" id="CLU_2671797_0_0_1"/>
<proteinExistence type="predicted"/>
<organism evidence="2 3">
    <name type="scientific">Paxillus rubicundulus Ve08.2h10</name>
    <dbReference type="NCBI Taxonomy" id="930991"/>
    <lineage>
        <taxon>Eukaryota</taxon>
        <taxon>Fungi</taxon>
        <taxon>Dikarya</taxon>
        <taxon>Basidiomycota</taxon>
        <taxon>Agaricomycotina</taxon>
        <taxon>Agaricomycetes</taxon>
        <taxon>Agaricomycetidae</taxon>
        <taxon>Boletales</taxon>
        <taxon>Paxilineae</taxon>
        <taxon>Paxillaceae</taxon>
        <taxon>Paxillus</taxon>
    </lineage>
</organism>
<dbReference type="AlphaFoldDB" id="A0A0D0BUX8"/>
<dbReference type="InParanoid" id="A0A0D0BUX8"/>
<dbReference type="EMBL" id="KN828255">
    <property type="protein sequence ID" value="KIK75232.1"/>
    <property type="molecule type" value="Genomic_DNA"/>
</dbReference>
<dbReference type="Proteomes" id="UP000054538">
    <property type="component" value="Unassembled WGS sequence"/>
</dbReference>